<evidence type="ECO:0000313" key="12">
    <source>
        <dbReference type="EMBL" id="AFT64022.1"/>
    </source>
</evidence>
<dbReference type="EC" id="2.4.2.17" evidence="3 10"/>
<evidence type="ECO:0000256" key="6">
    <source>
        <dbReference type="ARBA" id="ARBA00022676"/>
    </source>
</evidence>
<dbReference type="InterPro" id="IPR013820">
    <property type="entry name" value="ATP_PRibTrfase_cat"/>
</dbReference>
<keyword evidence="5" id="KW-0028">Amino-acid biosynthesis</keyword>
<keyword evidence="7 12" id="KW-0808">Transferase</keyword>
<dbReference type="PANTHER" id="PTHR21403">
    <property type="entry name" value="ATP PHOSPHORIBOSYLTRANSFERASE ATP-PRTASE"/>
    <property type="match status" value="1"/>
</dbReference>
<evidence type="ECO:0000256" key="9">
    <source>
        <dbReference type="ARBA" id="ARBA00024861"/>
    </source>
</evidence>
<comment type="catalytic activity">
    <reaction evidence="1">
        <text>1-(5-phospho-beta-D-ribosyl)-ATP + diphosphate = 5-phospho-alpha-D-ribose 1-diphosphate + ATP</text>
        <dbReference type="Rhea" id="RHEA:18473"/>
        <dbReference type="ChEBI" id="CHEBI:30616"/>
        <dbReference type="ChEBI" id="CHEBI:33019"/>
        <dbReference type="ChEBI" id="CHEBI:58017"/>
        <dbReference type="ChEBI" id="CHEBI:73183"/>
        <dbReference type="EC" id="2.4.2.17"/>
    </reaction>
</comment>
<comment type="pathway">
    <text evidence="2">Amino-acid biosynthesis; L-histidine biosynthesis; L-histidine from 5-phospho-alpha-D-ribose 1-diphosphate: step 1/9.</text>
</comment>
<evidence type="ECO:0000256" key="7">
    <source>
        <dbReference type="ARBA" id="ARBA00022679"/>
    </source>
</evidence>
<evidence type="ECO:0000259" key="11">
    <source>
        <dbReference type="Pfam" id="PF01634"/>
    </source>
</evidence>
<dbReference type="PANTHER" id="PTHR21403:SF8">
    <property type="entry name" value="ATP PHOSPHORIBOSYLTRANSFERASE"/>
    <property type="match status" value="1"/>
</dbReference>
<organism evidence="12">
    <name type="scientific">alpha proteobacterium D323</name>
    <dbReference type="NCBI Taxonomy" id="649534"/>
    <lineage>
        <taxon>Bacteria</taxon>
        <taxon>Pseudomonadati</taxon>
        <taxon>Pseudomonadota</taxon>
        <taxon>Alphaproteobacteria</taxon>
    </lineage>
</organism>
<dbReference type="EMBL" id="JX523950">
    <property type="protein sequence ID" value="AFT64022.1"/>
    <property type="molecule type" value="Genomic_DNA"/>
</dbReference>
<evidence type="ECO:0000256" key="10">
    <source>
        <dbReference type="NCBIfam" id="TIGR00070"/>
    </source>
</evidence>
<dbReference type="GO" id="GO:0005737">
    <property type="term" value="C:cytoplasm"/>
    <property type="evidence" value="ECO:0007669"/>
    <property type="project" value="InterPro"/>
</dbReference>
<evidence type="ECO:0000256" key="4">
    <source>
        <dbReference type="ARBA" id="ARBA00020998"/>
    </source>
</evidence>
<accession>M4HX26</accession>
<dbReference type="AlphaFoldDB" id="M4HX26"/>
<dbReference type="SUPFAM" id="SSF53850">
    <property type="entry name" value="Periplasmic binding protein-like II"/>
    <property type="match status" value="1"/>
</dbReference>
<dbReference type="PROSITE" id="PS01316">
    <property type="entry name" value="ATP_P_PHORIBOSYLTR"/>
    <property type="match status" value="1"/>
</dbReference>
<evidence type="ECO:0000256" key="8">
    <source>
        <dbReference type="ARBA" id="ARBA00023102"/>
    </source>
</evidence>
<reference evidence="12" key="1">
    <citation type="journal article" date="2013" name="Mar. Drugs">
        <title>Assessing the effectiveness of functional genetic screens for the identification of bioactive metabolites.</title>
        <authorList>
            <person name="Penesyan A."/>
            <person name="Ballestriero F."/>
            <person name="Daim M."/>
            <person name="Kjelleberg S."/>
            <person name="Thomas T."/>
            <person name="Egan S."/>
        </authorList>
    </citation>
    <scope>NUCLEOTIDE SEQUENCE</scope>
    <source>
        <strain evidence="12">D323</strain>
    </source>
</reference>
<dbReference type="Pfam" id="PF01634">
    <property type="entry name" value="HisG"/>
    <property type="match status" value="1"/>
</dbReference>
<dbReference type="UniPathway" id="UPA00031">
    <property type="reaction ID" value="UER00006"/>
</dbReference>
<dbReference type="InterPro" id="IPR018198">
    <property type="entry name" value="ATP_PRibTrfase_CS"/>
</dbReference>
<evidence type="ECO:0000256" key="5">
    <source>
        <dbReference type="ARBA" id="ARBA00022605"/>
    </source>
</evidence>
<evidence type="ECO:0000256" key="3">
    <source>
        <dbReference type="ARBA" id="ARBA00011946"/>
    </source>
</evidence>
<feature type="domain" description="ATP phosphoribosyltransferase catalytic" evidence="11">
    <location>
        <begin position="56"/>
        <end position="220"/>
    </location>
</feature>
<comment type="function">
    <text evidence="9">Catalyzes the condensation of ATP and 5-phosphoribose 1-diphosphate to form N'-(5'-phosphoribosyl)-ATP (PR-ATP). Has a crucial role in the pathway because the rate of histidine biosynthesis seems to be controlled primarily by regulation of HisG enzymatic activity.</text>
</comment>
<evidence type="ECO:0000256" key="2">
    <source>
        <dbReference type="ARBA" id="ARBA00004667"/>
    </source>
</evidence>
<dbReference type="GO" id="GO:0000105">
    <property type="term" value="P:L-histidine biosynthetic process"/>
    <property type="evidence" value="ECO:0007669"/>
    <property type="project" value="UniProtKB-UniRule"/>
</dbReference>
<evidence type="ECO:0000256" key="1">
    <source>
        <dbReference type="ARBA" id="ARBA00000915"/>
    </source>
</evidence>
<sequence>MSSNLILAIPSKGRLQEMTHAFFARAGLKVKRPGGDRNYRGTLKGVDGVEIAFLSASEIAREIAAGTVHFGITGTDLVNENIDRPEEKTHIITPLGFGHADVVIAVPTAWIDVSTMSDLADVASDFRARHGRRLRIATKYVNHTRQFFAEKGIADYRIVESAGATEGAPAAGSAELVVDITSTGSTLKANNLKIPEDGVIAKSQAHLVASRTANWDEKALQAARLMLDRITAQDNAHNFKEMRTVVANPEKVLENVAVLGCVAPFGIEDSSLVLHCPASRVPECADKLREEGAQMVTVTPLEYVFHTANPLFEPLAQKVAG</sequence>
<protein>
    <recommendedName>
        <fullName evidence="4 10">ATP phosphoribosyltransferase</fullName>
        <ecNumber evidence="3 10">2.4.2.17</ecNumber>
    </recommendedName>
</protein>
<proteinExistence type="predicted"/>
<dbReference type="CDD" id="cd13593">
    <property type="entry name" value="PBP2_HisGL3"/>
    <property type="match status" value="1"/>
</dbReference>
<keyword evidence="6 12" id="KW-0328">Glycosyltransferase</keyword>
<dbReference type="GO" id="GO:0003879">
    <property type="term" value="F:ATP phosphoribosyltransferase activity"/>
    <property type="evidence" value="ECO:0007669"/>
    <property type="project" value="UniProtKB-UniRule"/>
</dbReference>
<name>M4HX26_9PROT</name>
<dbReference type="NCBIfam" id="TIGR00070">
    <property type="entry name" value="hisG"/>
    <property type="match status" value="1"/>
</dbReference>
<dbReference type="InterPro" id="IPR001348">
    <property type="entry name" value="ATP_PRibTrfase_HisG"/>
</dbReference>
<dbReference type="Gene3D" id="3.40.190.10">
    <property type="entry name" value="Periplasmic binding protein-like II"/>
    <property type="match status" value="2"/>
</dbReference>
<keyword evidence="8" id="KW-0368">Histidine biosynthesis</keyword>